<dbReference type="EMBL" id="JACWZY010000002">
    <property type="protein sequence ID" value="MBD2699531.1"/>
    <property type="molecule type" value="Genomic_DNA"/>
</dbReference>
<dbReference type="AlphaFoldDB" id="A0A926Y0H6"/>
<dbReference type="Gene3D" id="2.60.40.10">
    <property type="entry name" value="Immunoglobulins"/>
    <property type="match status" value="1"/>
</dbReference>
<dbReference type="Proteomes" id="UP000598820">
    <property type="component" value="Unassembled WGS sequence"/>
</dbReference>
<dbReference type="InterPro" id="IPR013783">
    <property type="entry name" value="Ig-like_fold"/>
</dbReference>
<proteinExistence type="predicted"/>
<organism evidence="1 2">
    <name type="scientific">Spirosoma profusum</name>
    <dbReference type="NCBI Taxonomy" id="2771354"/>
    <lineage>
        <taxon>Bacteria</taxon>
        <taxon>Pseudomonadati</taxon>
        <taxon>Bacteroidota</taxon>
        <taxon>Cytophagia</taxon>
        <taxon>Cytophagales</taxon>
        <taxon>Cytophagaceae</taxon>
        <taxon>Spirosoma</taxon>
    </lineage>
</organism>
<reference evidence="1" key="1">
    <citation type="submission" date="2020-09" db="EMBL/GenBank/DDBJ databases">
        <authorList>
            <person name="Kim M.K."/>
        </authorList>
    </citation>
    <scope>NUCLEOTIDE SEQUENCE</scope>
    <source>
        <strain evidence="1">BT702</strain>
    </source>
</reference>
<evidence type="ECO:0000313" key="1">
    <source>
        <dbReference type="EMBL" id="MBD2699531.1"/>
    </source>
</evidence>
<comment type="caution">
    <text evidence="1">The sequence shown here is derived from an EMBL/GenBank/DDBJ whole genome shotgun (WGS) entry which is preliminary data.</text>
</comment>
<name>A0A926Y0H6_9BACT</name>
<gene>
    <name evidence="1" type="ORF">IC229_02710</name>
</gene>
<protein>
    <submittedName>
        <fullName evidence="1">Uncharacterized protein</fullName>
    </submittedName>
</protein>
<sequence length="111" mass="11966">MGRQSNFWVVNELVPTTAPGPYSLQLYNDNPTIVLKARQEGSPGEASFTYNWLASCGTPPQPNTAPRVNIPLTDQTARVGQGFGYTIPLITFTDNETPQSLVLTVSGLPTA</sequence>
<accession>A0A926Y0H6</accession>
<keyword evidence="2" id="KW-1185">Reference proteome</keyword>
<evidence type="ECO:0000313" key="2">
    <source>
        <dbReference type="Proteomes" id="UP000598820"/>
    </source>
</evidence>
<dbReference type="RefSeq" id="WP_190885390.1">
    <property type="nucleotide sequence ID" value="NZ_JACWZY010000002.1"/>
</dbReference>